<dbReference type="HOGENOM" id="CLU_187365_0_0_9"/>
<organism evidence="1 2">
    <name type="scientific">Shouchella lehensis G1</name>
    <dbReference type="NCBI Taxonomy" id="1246626"/>
    <lineage>
        <taxon>Bacteria</taxon>
        <taxon>Bacillati</taxon>
        <taxon>Bacillota</taxon>
        <taxon>Bacilli</taxon>
        <taxon>Bacillales</taxon>
        <taxon>Bacillaceae</taxon>
        <taxon>Shouchella</taxon>
    </lineage>
</organism>
<dbReference type="PATRIC" id="fig|1246626.3.peg.2410"/>
<dbReference type="STRING" id="1246626.BleG1_2409"/>
<keyword evidence="2" id="KW-1185">Reference proteome</keyword>
<name>A0A060LXQ6_9BACI</name>
<dbReference type="Proteomes" id="UP000027142">
    <property type="component" value="Chromosome"/>
</dbReference>
<dbReference type="InterPro" id="IPR005370">
    <property type="entry name" value="UPF0180"/>
</dbReference>
<accession>A0A060LXQ6</accession>
<reference evidence="1 2" key="1">
    <citation type="journal article" date="2014" name="Gene">
        <title>A comparative genomic analysis of the alkalitolerant soil bacterium Bacillus lehensis G1.</title>
        <authorList>
            <person name="Noor Y.M."/>
            <person name="Samsulrizal N.H."/>
            <person name="Jema'on N.A."/>
            <person name="Low K.O."/>
            <person name="Ramli A.N."/>
            <person name="Alias N.I."/>
            <person name="Damis S.I."/>
            <person name="Fuzi S.F."/>
            <person name="Isa M.N."/>
            <person name="Murad A.M."/>
            <person name="Raih M.F."/>
            <person name="Bakar F.D."/>
            <person name="Najimudin N."/>
            <person name="Mahadi N.M."/>
            <person name="Illias R.M."/>
        </authorList>
    </citation>
    <scope>NUCLEOTIDE SEQUENCE [LARGE SCALE GENOMIC DNA]</scope>
    <source>
        <strain evidence="1 2">G1</strain>
    </source>
</reference>
<dbReference type="RefSeq" id="WP_038481132.1">
    <property type="nucleotide sequence ID" value="NZ_CP003923.1"/>
</dbReference>
<dbReference type="KEGG" id="ble:BleG1_2409"/>
<dbReference type="AlphaFoldDB" id="A0A060LXQ6"/>
<evidence type="ECO:0000313" key="1">
    <source>
        <dbReference type="EMBL" id="AIC94987.1"/>
    </source>
</evidence>
<dbReference type="Pfam" id="PF03698">
    <property type="entry name" value="UPF0180"/>
    <property type="match status" value="1"/>
</dbReference>
<proteinExistence type="predicted"/>
<dbReference type="eggNOG" id="ENOG503307C">
    <property type="taxonomic scope" value="Bacteria"/>
</dbReference>
<dbReference type="OrthoDB" id="1708042at2"/>
<sequence>MARIGIQTGLTDIENELQSRGHDVVHMQENTETSDCDCCIVSGRDADVAGVSPQGQESIVSADGLTAQEVSERVEQVLANQNK</sequence>
<evidence type="ECO:0000313" key="2">
    <source>
        <dbReference type="Proteomes" id="UP000027142"/>
    </source>
</evidence>
<dbReference type="EMBL" id="CP003923">
    <property type="protein sequence ID" value="AIC94987.1"/>
    <property type="molecule type" value="Genomic_DNA"/>
</dbReference>
<gene>
    <name evidence="1" type="ORF">BleG1_2409</name>
</gene>
<protein>
    <submittedName>
        <fullName evidence="1">Uncharacterized protein</fullName>
    </submittedName>
</protein>